<keyword evidence="2" id="KW-1185">Reference proteome</keyword>
<dbReference type="AlphaFoldDB" id="A0A4R3Y4L8"/>
<gene>
    <name evidence="1" type="ORF">EDC63_1068</name>
</gene>
<evidence type="ECO:0000313" key="2">
    <source>
        <dbReference type="Proteomes" id="UP000295367"/>
    </source>
</evidence>
<name>A0A4R3Y4L8_9PROT</name>
<accession>A0A4R3Y4L8</accession>
<evidence type="ECO:0000313" key="1">
    <source>
        <dbReference type="EMBL" id="TCV86647.1"/>
    </source>
</evidence>
<dbReference type="OrthoDB" id="8550051at2"/>
<sequence length="138" mass="15129">MIVLRGPTLASNIPDPEIRSLVERRFTEICAGEEYNYDLHGYMIVVEPGDSVESLEKESSCPILSDLFDDTCFGGPDFSPSYEALEEHSGCYEMVFILNDDGFGIDIFIPKTSGIDADLLAMCAIYAVPAPDFTAQAT</sequence>
<dbReference type="EMBL" id="SMCO01000006">
    <property type="protein sequence ID" value="TCV86647.1"/>
    <property type="molecule type" value="Genomic_DNA"/>
</dbReference>
<comment type="caution">
    <text evidence="1">The sequence shown here is derived from an EMBL/GenBank/DDBJ whole genome shotgun (WGS) entry which is preliminary data.</text>
</comment>
<dbReference type="RefSeq" id="WP_124948076.1">
    <property type="nucleotide sequence ID" value="NZ_BHVT01000076.1"/>
</dbReference>
<dbReference type="Proteomes" id="UP000295367">
    <property type="component" value="Unassembled WGS sequence"/>
</dbReference>
<organism evidence="1 2">
    <name type="scientific">Sulfurirhabdus autotrophica</name>
    <dbReference type="NCBI Taxonomy" id="1706046"/>
    <lineage>
        <taxon>Bacteria</taxon>
        <taxon>Pseudomonadati</taxon>
        <taxon>Pseudomonadota</taxon>
        <taxon>Betaproteobacteria</taxon>
        <taxon>Nitrosomonadales</taxon>
        <taxon>Sulfuricellaceae</taxon>
        <taxon>Sulfurirhabdus</taxon>
    </lineage>
</organism>
<reference evidence="1 2" key="1">
    <citation type="submission" date="2019-03" db="EMBL/GenBank/DDBJ databases">
        <title>Genomic Encyclopedia of Type Strains, Phase IV (KMG-IV): sequencing the most valuable type-strain genomes for metagenomic binning, comparative biology and taxonomic classification.</title>
        <authorList>
            <person name="Goeker M."/>
        </authorList>
    </citation>
    <scope>NUCLEOTIDE SEQUENCE [LARGE SCALE GENOMIC DNA]</scope>
    <source>
        <strain evidence="1 2">DSM 100309</strain>
    </source>
</reference>
<protein>
    <submittedName>
        <fullName evidence="1">Uncharacterized protein</fullName>
    </submittedName>
</protein>
<proteinExistence type="predicted"/>